<keyword evidence="2" id="KW-0067">ATP-binding</keyword>
<organism evidence="5 6">
    <name type="scientific">Coemansia interrupta</name>
    <dbReference type="NCBI Taxonomy" id="1126814"/>
    <lineage>
        <taxon>Eukaryota</taxon>
        <taxon>Fungi</taxon>
        <taxon>Fungi incertae sedis</taxon>
        <taxon>Zoopagomycota</taxon>
        <taxon>Kickxellomycotina</taxon>
        <taxon>Kickxellomycetes</taxon>
        <taxon>Kickxellales</taxon>
        <taxon>Kickxellaceae</taxon>
        <taxon>Coemansia</taxon>
    </lineage>
</organism>
<evidence type="ECO:0000256" key="2">
    <source>
        <dbReference type="ARBA" id="ARBA00022840"/>
    </source>
</evidence>
<dbReference type="GO" id="GO:0016020">
    <property type="term" value="C:membrane"/>
    <property type="evidence" value="ECO:0007669"/>
    <property type="project" value="TreeGrafter"/>
</dbReference>
<evidence type="ECO:0000313" key="6">
    <source>
        <dbReference type="Proteomes" id="UP001140172"/>
    </source>
</evidence>
<dbReference type="EMBL" id="JANBUM010000216">
    <property type="protein sequence ID" value="KAJ2781248.1"/>
    <property type="molecule type" value="Genomic_DNA"/>
</dbReference>
<dbReference type="InterPro" id="IPR000873">
    <property type="entry name" value="AMP-dep_synth/lig_dom"/>
</dbReference>
<dbReference type="Gene3D" id="3.40.50.12780">
    <property type="entry name" value="N-terminal domain of ligase-like"/>
    <property type="match status" value="1"/>
</dbReference>
<name>A0A9W8HBL4_9FUNG</name>
<evidence type="ECO:0000259" key="3">
    <source>
        <dbReference type="Pfam" id="PF00501"/>
    </source>
</evidence>
<dbReference type="GO" id="GO:0005524">
    <property type="term" value="F:ATP binding"/>
    <property type="evidence" value="ECO:0007669"/>
    <property type="project" value="UniProtKB-KW"/>
</dbReference>
<dbReference type="Pfam" id="PF00501">
    <property type="entry name" value="AMP-binding"/>
    <property type="match status" value="1"/>
</dbReference>
<proteinExistence type="predicted"/>
<evidence type="ECO:0000313" key="5">
    <source>
        <dbReference type="EMBL" id="KAJ2781248.1"/>
    </source>
</evidence>
<keyword evidence="6" id="KW-1185">Reference proteome</keyword>
<dbReference type="GO" id="GO:0004467">
    <property type="term" value="F:long-chain fatty acid-CoA ligase activity"/>
    <property type="evidence" value="ECO:0007669"/>
    <property type="project" value="UniProtKB-EC"/>
</dbReference>
<keyword evidence="1" id="KW-0547">Nucleotide-binding</keyword>
<dbReference type="InterPro" id="IPR042099">
    <property type="entry name" value="ANL_N_sf"/>
</dbReference>
<dbReference type="AlphaFoldDB" id="A0A9W8HBL4"/>
<dbReference type="OrthoDB" id="10253115at2759"/>
<feature type="domain" description="AMP-dependent synthetase/ligase" evidence="3">
    <location>
        <begin position="625"/>
        <end position="1013"/>
    </location>
</feature>
<reference evidence="5" key="1">
    <citation type="submission" date="2022-07" db="EMBL/GenBank/DDBJ databases">
        <title>Phylogenomic reconstructions and comparative analyses of Kickxellomycotina fungi.</title>
        <authorList>
            <person name="Reynolds N.K."/>
            <person name="Stajich J.E."/>
            <person name="Barry K."/>
            <person name="Grigoriev I.V."/>
            <person name="Crous P."/>
            <person name="Smith M.E."/>
        </authorList>
    </citation>
    <scope>NUCLEOTIDE SEQUENCE</scope>
    <source>
        <strain evidence="5">BCRC 34489</strain>
    </source>
</reference>
<evidence type="ECO:0000256" key="1">
    <source>
        <dbReference type="ARBA" id="ARBA00022741"/>
    </source>
</evidence>
<keyword evidence="5" id="KW-0436">Ligase</keyword>
<dbReference type="Pfam" id="PF12937">
    <property type="entry name" value="F-box-like"/>
    <property type="match status" value="1"/>
</dbReference>
<evidence type="ECO:0000259" key="4">
    <source>
        <dbReference type="Pfam" id="PF12937"/>
    </source>
</evidence>
<sequence>MFCITRLPSDILKQVFRYAVDSSTDNRFALGAVCRGWRELALPALYRTAYFLDNSNCTMENIQSLLLTEALACCTTNLVLIMDAHCERYVRKMRVSVKTEVGLLVLMNIAHAVFGECGLVMANAHTLQVESTVRITEATVRLYASSFKLREQIGRMKDVFVAGMPGVVRLLLGVQFDPVLDRAFVGPLAHSYAGRLTGLALSSPVIAGKAVEFGRLKLLKMMLDSSGRNPIVARPEGIRELVLIGIPSTFAWQMFGEVGSSRRLWFGQLTILRLDFIPYATTDNMVSIGVNWPSVELPHLQQLEVKNADSDHALFEECVFPRHVHTVVNHYSTEALGKLQGVETIDHMRVSIGNGELSPAVYSALNRWFGSDGMCRDGYMEVLSTQAIDTAAVDWHRLSFLYFSERVQFSDLARLLPRIPGVRDLVLLKPVFSSPDSDGEGVLAGGEPLSVGLEKLSLYGAGGRSAWASACIERLVERLPRLHTLRAQAYHADEFSRFCSARQAMYPHLADIRFEPFSEEPGHTAIFRHPSFKDGTHNNEYANVTTLYEVFQSHVQRHPQAEFLGTRTFYPENGRFGSYTWMTTSETQALVDDFGSGLDHVYREHVKAAADGGQAEAGVPEAFRRQQGLGIFATNRAEWLVSELAAFRTGRYSVGVIDVAGVGRAEFDMNHSGVAVVACSMDKIPRMLDRAGNTPGLRVIVSMDRLDCTQPTVTTQAFSKGTTDVLRARAESLGIVLLDMDEVVALGRQSPTEPRPPRPDDLCTLCYSSGTAGAQKGVLATHASFTYAARSAILAMRFGSRTTYLSYIPLYHVFDRYAVYAIMHTHIRIGFHSGDAARLLDDMQALQPTVLTTIPHVLNRMYERLAERTIAAASLAGAVARVAYGAKLRRLRARGRATHALWDALVFSRVRALFGGRVHTVICGSAPLDGRVQDFFRAALSCDVIQGYGQTETMAGGLIQRPGDRATGTVGVPNPGIDVRLRSIPEMGYVADATERPRGELLVRGGCVFAGYLRDAERSEAALLAGGWLATGDVAEVRADGSLALVDRIKHVIKTARALWVEPEPLEAQYGANALCASVFLHGDAHQRELVALVVPSKAFDAWAARVAGTAASRAELCGRADVRRAFLRELHVHAARLGMPRAAHVAAVHLEPRELAAVDGKFYTITLKLRRHAVREHYAAAFDALYKGIADASCDDVKGVGAVNGSDAALRAAVVE</sequence>
<dbReference type="PANTHER" id="PTHR43272:SF33">
    <property type="entry name" value="AMP-BINDING DOMAIN-CONTAINING PROTEIN-RELATED"/>
    <property type="match status" value="1"/>
</dbReference>
<accession>A0A9W8HBL4</accession>
<dbReference type="PANTHER" id="PTHR43272">
    <property type="entry name" value="LONG-CHAIN-FATTY-ACID--COA LIGASE"/>
    <property type="match status" value="1"/>
</dbReference>
<protein>
    <submittedName>
        <fullName evidence="5">Medium-chain fatty acid-CoA ligase faa2</fullName>
        <ecNumber evidence="5">6.2.1.3</ecNumber>
    </submittedName>
</protein>
<dbReference type="Proteomes" id="UP001140172">
    <property type="component" value="Unassembled WGS sequence"/>
</dbReference>
<comment type="caution">
    <text evidence="5">The sequence shown here is derived from an EMBL/GenBank/DDBJ whole genome shotgun (WGS) entry which is preliminary data.</text>
</comment>
<dbReference type="EC" id="6.2.1.3" evidence="5"/>
<dbReference type="SUPFAM" id="SSF56801">
    <property type="entry name" value="Acetyl-CoA synthetase-like"/>
    <property type="match status" value="1"/>
</dbReference>
<gene>
    <name evidence="5" type="primary">FAA2_6</name>
    <name evidence="5" type="ORF">GGI15_003264</name>
</gene>
<dbReference type="GO" id="GO:0005783">
    <property type="term" value="C:endoplasmic reticulum"/>
    <property type="evidence" value="ECO:0007669"/>
    <property type="project" value="TreeGrafter"/>
</dbReference>
<dbReference type="InterPro" id="IPR001810">
    <property type="entry name" value="F-box_dom"/>
</dbReference>
<feature type="domain" description="F-box" evidence="4">
    <location>
        <begin position="5"/>
        <end position="51"/>
    </location>
</feature>